<feature type="transmembrane region" description="Helical" evidence="6">
    <location>
        <begin position="29"/>
        <end position="49"/>
    </location>
</feature>
<gene>
    <name evidence="7" type="ORF">NCTC10821_06256</name>
</gene>
<keyword evidence="3 6" id="KW-0812">Transmembrane</keyword>
<keyword evidence="8" id="KW-1185">Reference proteome</keyword>
<accession>A0A379PJ93</accession>
<keyword evidence="5 6" id="KW-0472">Membrane</keyword>
<keyword evidence="2" id="KW-1003">Cell membrane</keyword>
<name>A0A379PJ93_9MYCO</name>
<dbReference type="EMBL" id="UGQT01000010">
    <property type="protein sequence ID" value="SUE94957.1"/>
    <property type="molecule type" value="Genomic_DNA"/>
</dbReference>
<keyword evidence="4 6" id="KW-1133">Transmembrane helix</keyword>
<dbReference type="Proteomes" id="UP000254978">
    <property type="component" value="Unassembled WGS sequence"/>
</dbReference>
<dbReference type="GO" id="GO:0005886">
    <property type="term" value="C:plasma membrane"/>
    <property type="evidence" value="ECO:0007669"/>
    <property type="project" value="UniProtKB-SubCell"/>
</dbReference>
<proteinExistence type="predicted"/>
<evidence type="ECO:0000256" key="4">
    <source>
        <dbReference type="ARBA" id="ARBA00022989"/>
    </source>
</evidence>
<evidence type="ECO:0000256" key="3">
    <source>
        <dbReference type="ARBA" id="ARBA00022692"/>
    </source>
</evidence>
<evidence type="ECO:0000313" key="7">
    <source>
        <dbReference type="EMBL" id="SUE94957.1"/>
    </source>
</evidence>
<evidence type="ECO:0000256" key="6">
    <source>
        <dbReference type="SAM" id="Phobius"/>
    </source>
</evidence>
<evidence type="ECO:0000256" key="1">
    <source>
        <dbReference type="ARBA" id="ARBA00004651"/>
    </source>
</evidence>
<dbReference type="PANTHER" id="PTHR30250">
    <property type="entry name" value="PST FAMILY PREDICTED COLANIC ACID TRANSPORTER"/>
    <property type="match status" value="1"/>
</dbReference>
<dbReference type="InterPro" id="IPR050833">
    <property type="entry name" value="Poly_Biosynth_Transport"/>
</dbReference>
<protein>
    <submittedName>
        <fullName evidence="7">MATE efflux family protein</fullName>
    </submittedName>
</protein>
<dbReference type="GO" id="GO:0042910">
    <property type="term" value="F:xenobiotic transmembrane transporter activity"/>
    <property type="evidence" value="ECO:0007669"/>
    <property type="project" value="InterPro"/>
</dbReference>
<dbReference type="InterPro" id="IPR002528">
    <property type="entry name" value="MATE_fam"/>
</dbReference>
<dbReference type="AlphaFoldDB" id="A0A379PJ93"/>
<comment type="subcellular location">
    <subcellularLocation>
        <location evidence="1">Cell membrane</location>
        <topology evidence="1">Multi-pass membrane protein</topology>
    </subcellularLocation>
</comment>
<evidence type="ECO:0000313" key="8">
    <source>
        <dbReference type="Proteomes" id="UP000254978"/>
    </source>
</evidence>
<reference evidence="7 8" key="1">
    <citation type="submission" date="2018-06" db="EMBL/GenBank/DDBJ databases">
        <authorList>
            <consortium name="Pathogen Informatics"/>
            <person name="Doyle S."/>
        </authorList>
    </citation>
    <scope>NUCLEOTIDE SEQUENCE [LARGE SCALE GENOMIC DNA]</scope>
    <source>
        <strain evidence="7 8">NCTC10821</strain>
    </source>
</reference>
<dbReference type="Pfam" id="PF01554">
    <property type="entry name" value="MatE"/>
    <property type="match status" value="1"/>
</dbReference>
<dbReference type="GO" id="GO:0015297">
    <property type="term" value="F:antiporter activity"/>
    <property type="evidence" value="ECO:0007669"/>
    <property type="project" value="InterPro"/>
</dbReference>
<evidence type="ECO:0000256" key="5">
    <source>
        <dbReference type="ARBA" id="ARBA00023136"/>
    </source>
</evidence>
<evidence type="ECO:0000256" key="2">
    <source>
        <dbReference type="ARBA" id="ARBA00022475"/>
    </source>
</evidence>
<organism evidence="7 8">
    <name type="scientific">Mycolicibacterium tokaiense</name>
    <dbReference type="NCBI Taxonomy" id="39695"/>
    <lineage>
        <taxon>Bacteria</taxon>
        <taxon>Bacillati</taxon>
        <taxon>Actinomycetota</taxon>
        <taxon>Actinomycetes</taxon>
        <taxon>Mycobacteriales</taxon>
        <taxon>Mycobacteriaceae</taxon>
        <taxon>Mycolicibacterium</taxon>
    </lineage>
</organism>
<feature type="transmembrane region" description="Helical" evidence="6">
    <location>
        <begin position="61"/>
        <end position="80"/>
    </location>
</feature>
<dbReference type="PANTHER" id="PTHR30250:SF11">
    <property type="entry name" value="O-ANTIGEN TRANSPORTER-RELATED"/>
    <property type="match status" value="1"/>
</dbReference>
<sequence length="124" mass="13675">MSSLFASILRARLDDPEAYQKQLQKVYTLLAWLGISVAVVATVIGPPLIRLLYGQEYSASGTLLVVHIWAGVFMSMRALFSKWLIAEELLKFSLYTQAAGAVTNVLLNLCSSLSTGPWEQPCPR</sequence>